<dbReference type="GO" id="GO:0070476">
    <property type="term" value="P:rRNA (guanine-N7)-methylation"/>
    <property type="evidence" value="ECO:0007669"/>
    <property type="project" value="InterPro"/>
</dbReference>
<dbReference type="Pfam" id="PF12589">
    <property type="entry name" value="WBS_methylT"/>
    <property type="match status" value="1"/>
</dbReference>
<evidence type="ECO:0000256" key="2">
    <source>
        <dbReference type="ARBA" id="ARBA00004496"/>
    </source>
</evidence>
<organism evidence="11 12">
    <name type="scientific">Giardia intestinalis</name>
    <name type="common">Giardia lamblia</name>
    <dbReference type="NCBI Taxonomy" id="5741"/>
    <lineage>
        <taxon>Eukaryota</taxon>
        <taxon>Metamonada</taxon>
        <taxon>Diplomonadida</taxon>
        <taxon>Hexamitidae</taxon>
        <taxon>Giardiinae</taxon>
        <taxon>Giardia</taxon>
    </lineage>
</organism>
<protein>
    <submittedName>
        <fullName evidence="11">Methyltransferase</fullName>
    </submittedName>
</protein>
<evidence type="ECO:0000259" key="10">
    <source>
        <dbReference type="Pfam" id="PF12589"/>
    </source>
</evidence>
<dbReference type="eggNOG" id="KOG1541">
    <property type="taxonomic scope" value="Eukaryota"/>
</dbReference>
<keyword evidence="6 11" id="KW-0808">Transferase</keyword>
<reference evidence="11 12" key="2">
    <citation type="journal article" date="2013" name="Genome Biol. Evol.">
        <title>Genome sequencing of Giardia lamblia genotypes A2 and B isolates (DH and GS) and comparative analysis with the genomes of genotypes A1 and E (WB and Pig).</title>
        <authorList>
            <person name="Adam R.D."/>
            <person name="Dahlstrom E.W."/>
            <person name="Martens C.A."/>
            <person name="Bruno D.P."/>
            <person name="Barbian K.D."/>
            <person name="Ricklefs S.M."/>
            <person name="Hernandez M.M."/>
            <person name="Narla N.P."/>
            <person name="Patel R.B."/>
            <person name="Porcella S.F."/>
            <person name="Nash T.E."/>
        </authorList>
    </citation>
    <scope>NUCLEOTIDE SEQUENCE [LARGE SCALE GENOMIC DNA]</scope>
    <source>
        <strain evidence="11 12">GS</strain>
    </source>
</reference>
<dbReference type="VEuPathDB" id="GiardiaDB:GL50803_0021512"/>
<evidence type="ECO:0000313" key="12">
    <source>
        <dbReference type="Proteomes" id="UP000018040"/>
    </source>
</evidence>
<evidence type="ECO:0000259" key="9">
    <source>
        <dbReference type="Pfam" id="PF08241"/>
    </source>
</evidence>
<feature type="non-terminal residue" evidence="11">
    <location>
        <position position="1"/>
    </location>
</feature>
<dbReference type="Proteomes" id="UP000018040">
    <property type="component" value="Unassembled WGS sequence"/>
</dbReference>
<dbReference type="GO" id="GO:0005737">
    <property type="term" value="C:cytoplasm"/>
    <property type="evidence" value="ECO:0007669"/>
    <property type="project" value="UniProtKB-SubCell"/>
</dbReference>
<evidence type="ECO:0000256" key="5">
    <source>
        <dbReference type="ARBA" id="ARBA00022603"/>
    </source>
</evidence>
<comment type="subcellular location">
    <subcellularLocation>
        <location evidence="2">Cytoplasm</location>
    </subcellularLocation>
    <subcellularLocation>
        <location evidence="1">Nucleus</location>
    </subcellularLocation>
</comment>
<gene>
    <name evidence="11" type="ORF">GSB_21512</name>
</gene>
<feature type="domain" description="Methyltransferase type 11" evidence="9">
    <location>
        <begin position="70"/>
        <end position="140"/>
    </location>
</feature>
<dbReference type="EMBL" id="AHHH01000021">
    <property type="protein sequence ID" value="ESU44504.1"/>
    <property type="molecule type" value="Genomic_DNA"/>
</dbReference>
<sequence>VIRLDSKKIVGLFYCLMSRPEASGPADLFYNQFEVDKYTQNTRIMYIQRQMAERALQLLALPPDQPCLILDVGCGSGISGQVLAEAGHEHVGVDISPAMLRINDNPHIVEQDVGDGLTFTHGLFDGCISVSALQWLCYSNKKSENPRARLIRFFQSLYSCLCHGARAALQIYPENNDQISLMQDCAIKAGFTGGLIVDYPNSTMAKKFYLLLFSGYRPEHLPAALDGDAPAEDAETREQIRYSETRQMSSAEKRRAGGFLKGKKWQQPVKFSREWKLHQVVKARLDGKDAKPVSRYSGRHRRNHGLF</sequence>
<comment type="caution">
    <text evidence="11">The sequence shown here is derived from an EMBL/GenBank/DDBJ whole genome shotgun (WGS) entry which is preliminary data.</text>
</comment>
<dbReference type="VEuPathDB" id="GiardiaDB:DHA2_21512"/>
<dbReference type="InterPro" id="IPR029063">
    <property type="entry name" value="SAM-dependent_MTases_sf"/>
</dbReference>
<evidence type="ECO:0000256" key="4">
    <source>
        <dbReference type="ARBA" id="ARBA00022490"/>
    </source>
</evidence>
<keyword evidence="8" id="KW-0539">Nucleus</keyword>
<dbReference type="InterPro" id="IPR039769">
    <property type="entry name" value="Bud23-like"/>
</dbReference>
<keyword evidence="4" id="KW-0963">Cytoplasm</keyword>
<dbReference type="InterPro" id="IPR022238">
    <property type="entry name" value="Bud23_C"/>
</dbReference>
<dbReference type="Gene3D" id="3.40.50.150">
    <property type="entry name" value="Vaccinia Virus protein VP39"/>
    <property type="match status" value="1"/>
</dbReference>
<dbReference type="OrthoDB" id="2877at2759"/>
<dbReference type="InterPro" id="IPR013216">
    <property type="entry name" value="Methyltransf_11"/>
</dbReference>
<keyword evidence="7" id="KW-0949">S-adenosyl-L-methionine</keyword>
<evidence type="ECO:0000256" key="6">
    <source>
        <dbReference type="ARBA" id="ARBA00022679"/>
    </source>
</evidence>
<dbReference type="AlphaFoldDB" id="V6U0X0"/>
<dbReference type="SUPFAM" id="SSF53335">
    <property type="entry name" value="S-adenosyl-L-methionine-dependent methyltransferases"/>
    <property type="match status" value="1"/>
</dbReference>
<dbReference type="GO" id="GO:0016435">
    <property type="term" value="F:rRNA (guanine) methyltransferase activity"/>
    <property type="evidence" value="ECO:0007669"/>
    <property type="project" value="InterPro"/>
</dbReference>
<dbReference type="Pfam" id="PF08241">
    <property type="entry name" value="Methyltransf_11"/>
    <property type="match status" value="1"/>
</dbReference>
<keyword evidence="5 11" id="KW-0489">Methyltransferase</keyword>
<evidence type="ECO:0000256" key="3">
    <source>
        <dbReference type="ARBA" id="ARBA00005547"/>
    </source>
</evidence>
<dbReference type="PANTHER" id="PTHR12734">
    <property type="entry name" value="METHYLTRANSFERASE-RELATED"/>
    <property type="match status" value="1"/>
</dbReference>
<dbReference type="FunFam" id="3.40.50.150:FF:000216">
    <property type="entry name" value="S-adenosylmethionine-dependent methyltransferase, putative"/>
    <property type="match status" value="1"/>
</dbReference>
<evidence type="ECO:0000256" key="7">
    <source>
        <dbReference type="ARBA" id="ARBA00022691"/>
    </source>
</evidence>
<dbReference type="PANTHER" id="PTHR12734:SF0">
    <property type="entry name" value="18S RRNA (GUANINE-N(7))-METHYLTRANSFERASE-RELATED"/>
    <property type="match status" value="1"/>
</dbReference>
<proteinExistence type="inferred from homology"/>
<evidence type="ECO:0000256" key="1">
    <source>
        <dbReference type="ARBA" id="ARBA00004123"/>
    </source>
</evidence>
<dbReference type="VEuPathDB" id="GiardiaDB:QR46_4171"/>
<evidence type="ECO:0000313" key="11">
    <source>
        <dbReference type="EMBL" id="ESU44504.1"/>
    </source>
</evidence>
<name>V6U0X0_GIAIN</name>
<feature type="domain" description="18S rRNA (guanine(1575)-N(7))-methyltransferase Bud23 C-terminal" evidence="10">
    <location>
        <begin position="212"/>
        <end position="302"/>
    </location>
</feature>
<dbReference type="VEuPathDB" id="GiardiaDB:GL50581_160"/>
<evidence type="ECO:0000256" key="8">
    <source>
        <dbReference type="ARBA" id="ARBA00023242"/>
    </source>
</evidence>
<dbReference type="GO" id="GO:0005730">
    <property type="term" value="C:nucleolus"/>
    <property type="evidence" value="ECO:0007669"/>
    <property type="project" value="TreeGrafter"/>
</dbReference>
<dbReference type="CDD" id="cd02440">
    <property type="entry name" value="AdoMet_MTases"/>
    <property type="match status" value="1"/>
</dbReference>
<reference evidence="12" key="1">
    <citation type="submission" date="2012-02" db="EMBL/GenBank/DDBJ databases">
        <title>Genome sequencing of Giardia lamblia Genotypes A2 and B isolates (DH and GS) and comparative analysis with the genomes of Genotypes A1 and E (WB and Pig).</title>
        <authorList>
            <person name="Adam R."/>
            <person name="Dahlstrom E."/>
            <person name="Martens C."/>
            <person name="Bruno D."/>
            <person name="Barbian K."/>
            <person name="Porcella S.F."/>
            <person name="Nash T."/>
        </authorList>
    </citation>
    <scope>NUCLEOTIDE SEQUENCE</scope>
    <source>
        <strain evidence="12">GS</strain>
    </source>
</reference>
<accession>V6U0X0</accession>
<comment type="similarity">
    <text evidence="3">Belongs to the class I-like SAM-binding methyltransferase superfamily. BUD23/WBSCR22 family.</text>
</comment>